<dbReference type="InterPro" id="IPR029460">
    <property type="entry name" value="DNAPol_HHH"/>
</dbReference>
<evidence type="ECO:0000256" key="6">
    <source>
        <dbReference type="ARBA" id="ARBA00022695"/>
    </source>
</evidence>
<feature type="domain" description="Polymerase/histidinol phosphatase N-terminal" evidence="12">
    <location>
        <begin position="4"/>
        <end position="71"/>
    </location>
</feature>
<dbReference type="InterPro" id="IPR003141">
    <property type="entry name" value="Pol/His_phosphatase_N"/>
</dbReference>
<dbReference type="RefSeq" id="WP_182599119.1">
    <property type="nucleotide sequence ID" value="NZ_JACIVC010000070.1"/>
</dbReference>
<dbReference type="InterPro" id="IPR011708">
    <property type="entry name" value="DNA_pol3_alpha_NTPase_dom"/>
</dbReference>
<dbReference type="SUPFAM" id="SSF50249">
    <property type="entry name" value="Nucleic acid-binding proteins"/>
    <property type="match status" value="1"/>
</dbReference>
<dbReference type="Gene3D" id="1.10.150.870">
    <property type="match status" value="1"/>
</dbReference>
<dbReference type="PANTHER" id="PTHR32294:SF0">
    <property type="entry name" value="DNA POLYMERASE III SUBUNIT ALPHA"/>
    <property type="match status" value="1"/>
</dbReference>
<evidence type="ECO:0000259" key="12">
    <source>
        <dbReference type="SMART" id="SM00481"/>
    </source>
</evidence>
<keyword evidence="8" id="KW-0239">DNA-directed DNA polymerase</keyword>
<dbReference type="InterPro" id="IPR012340">
    <property type="entry name" value="NA-bd_OB-fold"/>
</dbReference>
<comment type="similarity">
    <text evidence="2">Belongs to the DNA polymerase type-C family. DnaE subfamily.</text>
</comment>
<dbReference type="InterPro" id="IPR041931">
    <property type="entry name" value="DNA_pol3_alpha_thumb_dom"/>
</dbReference>
<evidence type="ECO:0000256" key="1">
    <source>
        <dbReference type="ARBA" id="ARBA00004496"/>
    </source>
</evidence>
<protein>
    <recommendedName>
        <fullName evidence="4">DNA polymerase III subunit alpha</fullName>
        <ecNumber evidence="3">2.7.7.7</ecNumber>
    </recommendedName>
</protein>
<evidence type="ECO:0000256" key="11">
    <source>
        <dbReference type="ARBA" id="ARBA00049244"/>
    </source>
</evidence>
<dbReference type="InterPro" id="IPR040982">
    <property type="entry name" value="DNA_pol3_finger"/>
</dbReference>
<accession>A0A7W3TU15</accession>
<comment type="subunit">
    <text evidence="10">DNA polymerase III contains a core (composed of alpha, epsilon and theta chains) that associates with a tau subunit. This core dimerizes to form the POLIII' complex. PolIII' associates with the gamma complex (composed of gamma, delta, delta', psi and chi chains) and with the beta chain to form the complete DNA polymerase III complex.</text>
</comment>
<sequence>MDFTPLDVKSSYSLLKSPTRITELVAAAKERGYKALALTDENVLYGAVEFYNEAKKAGIKPIIGLRMVIALNDIDGTKLSLIFLAKNQQGYQHLMDLSTLYQTRKNKKSVLTINQIQPLVGDLFIIVPVQSTVFSVITQPTSILTELSKIADENSLLLGINPQLDNVQLSTLQQLSKKLSLPLVGTSPVEYLNANDLFASHVLQAIGAGAELKDPAIDAGRVGEDYLQAQEKIIQAYREKGIINAAQKTVEVADQCNVELQFKSPVLPHFKTPDGISSQQYLRSLCIAGLRRRRVAQGKTIRQYQERLAMELRVIHEMGFDDYFLIVWDVMNFAHEHKITTDPGRGSAAGSLVAYALAITEVDPLQYDLLFERFLNPERAQMPDIDLDLPDNRRDEVLKYVHQKYGHGRVAQIITFGTLAAKQVVRDVSRVFGLPRYDMQRLIDALPHGTHMTLATAIEESQRLKNLLDDSPKMRLLVKVAQQLEGLPRHYSIHAAGIVLSEQPLHEIVPLQEGSDGLLMTQFPKDTVEALGLLKMDFLGLKNLSIMDNTMQMIRKKDPSFSLQQINFNDSLTLKLFQRGDTGGIFQFESNGIRNVLVSLHPTNFEDIVAVNALYRPGPMENISHFTARKMGREKISFPASSLEKILGPTYGILVYQEQVMQLASAMAGFSLGEADLLRRAMSKKKKATMDEMQTKFIAGAEERGYPSRVAQQVFEYIDRFANYGFNRSHAVAYSMMAFEMAYLKVHYPAAFFTALMNAETNIEKLKRHVSDAKKFGVQISSPRINISRSGFLLYDDVVYFGLASIKGVRRDFIASIIKERQENGDFTDLHNFIVRLPKQWRKQELIEPLIYSGAFDNLGYNRAEMIDALPKLISGIELFAGFADFSDDPALQTAITRRNEFSLLTRLTKENEYLGVYLSGHPVTQYYQLGQQLGAVKISNLSPNTEVTLIVLTNNIKTIYTKREHREMAFVNATDETGSIDITVFPKQYQQFKDQLSQNKILVIRGKTEQREGRGLQIIANQILDIKDVQRHQPNKRWVLRIPEPLDTDLIHQKLNQIFNQYRGNIPVILFYPATDRKRILARQQWLKDSQKVKDVLIAVLGQENVVLQQLKSK</sequence>
<dbReference type="NCBIfam" id="TIGR00594">
    <property type="entry name" value="polc"/>
    <property type="match status" value="1"/>
</dbReference>
<dbReference type="AlphaFoldDB" id="A0A7W3TU15"/>
<dbReference type="PANTHER" id="PTHR32294">
    <property type="entry name" value="DNA POLYMERASE III SUBUNIT ALPHA"/>
    <property type="match status" value="1"/>
</dbReference>
<dbReference type="CDD" id="cd07431">
    <property type="entry name" value="PHP_PolIIIA"/>
    <property type="match status" value="1"/>
</dbReference>
<evidence type="ECO:0000256" key="10">
    <source>
        <dbReference type="ARBA" id="ARBA00026073"/>
    </source>
</evidence>
<dbReference type="CDD" id="cd04485">
    <property type="entry name" value="DnaE_OBF"/>
    <property type="match status" value="1"/>
</dbReference>
<evidence type="ECO:0000256" key="4">
    <source>
        <dbReference type="ARBA" id="ARBA00019114"/>
    </source>
</evidence>
<evidence type="ECO:0000256" key="8">
    <source>
        <dbReference type="ARBA" id="ARBA00022932"/>
    </source>
</evidence>
<dbReference type="Pfam" id="PF07733">
    <property type="entry name" value="DNA_pol3_alpha"/>
    <property type="match status" value="1"/>
</dbReference>
<keyword evidence="6 13" id="KW-0548">Nucleotidyltransferase</keyword>
<comment type="caution">
    <text evidence="13">The sequence shown here is derived from an EMBL/GenBank/DDBJ whole genome shotgun (WGS) entry which is preliminary data.</text>
</comment>
<dbReference type="NCBIfam" id="NF004226">
    <property type="entry name" value="PRK05673.1"/>
    <property type="match status" value="1"/>
</dbReference>
<evidence type="ECO:0000256" key="7">
    <source>
        <dbReference type="ARBA" id="ARBA00022705"/>
    </source>
</evidence>
<dbReference type="GO" id="GO:0003676">
    <property type="term" value="F:nucleic acid binding"/>
    <property type="evidence" value="ECO:0007669"/>
    <property type="project" value="InterPro"/>
</dbReference>
<comment type="catalytic activity">
    <reaction evidence="11">
        <text>DNA(n) + a 2'-deoxyribonucleoside 5'-triphosphate = DNA(n+1) + diphosphate</text>
        <dbReference type="Rhea" id="RHEA:22508"/>
        <dbReference type="Rhea" id="RHEA-COMP:17339"/>
        <dbReference type="Rhea" id="RHEA-COMP:17340"/>
        <dbReference type="ChEBI" id="CHEBI:33019"/>
        <dbReference type="ChEBI" id="CHEBI:61560"/>
        <dbReference type="ChEBI" id="CHEBI:173112"/>
        <dbReference type="EC" id="2.7.7.7"/>
    </reaction>
</comment>
<dbReference type="Pfam" id="PF14579">
    <property type="entry name" value="HHH_6"/>
    <property type="match status" value="1"/>
</dbReference>
<dbReference type="EMBL" id="JACIVC010000070">
    <property type="protein sequence ID" value="MBB1070636.1"/>
    <property type="molecule type" value="Genomic_DNA"/>
</dbReference>
<organism evidence="13 14">
    <name type="scientific">Limosilactobacillus albertensis</name>
    <dbReference type="NCBI Taxonomy" id="2759752"/>
    <lineage>
        <taxon>Bacteria</taxon>
        <taxon>Bacillati</taxon>
        <taxon>Bacillota</taxon>
        <taxon>Bacilli</taxon>
        <taxon>Lactobacillales</taxon>
        <taxon>Lactobacillaceae</taxon>
        <taxon>Limosilactobacillus</taxon>
    </lineage>
</organism>
<proteinExistence type="inferred from homology"/>
<dbReference type="InterPro" id="IPR004365">
    <property type="entry name" value="NA-bd_OB_tRNA"/>
</dbReference>
<evidence type="ECO:0000313" key="14">
    <source>
        <dbReference type="Proteomes" id="UP000518316"/>
    </source>
</evidence>
<dbReference type="EC" id="2.7.7.7" evidence="3"/>
<dbReference type="InterPro" id="IPR004805">
    <property type="entry name" value="DnaE2/DnaE/PolC"/>
</dbReference>
<dbReference type="InterPro" id="IPR016195">
    <property type="entry name" value="Pol/histidinol_Pase-like"/>
</dbReference>
<gene>
    <name evidence="13" type="primary">dnaE</name>
    <name evidence="13" type="ORF">H5S40_10815</name>
</gene>
<evidence type="ECO:0000256" key="3">
    <source>
        <dbReference type="ARBA" id="ARBA00012417"/>
    </source>
</evidence>
<dbReference type="Pfam" id="PF02811">
    <property type="entry name" value="PHP"/>
    <property type="match status" value="1"/>
</dbReference>
<dbReference type="Pfam" id="PF01336">
    <property type="entry name" value="tRNA_anti-codon"/>
    <property type="match status" value="1"/>
</dbReference>
<evidence type="ECO:0000256" key="5">
    <source>
        <dbReference type="ARBA" id="ARBA00022679"/>
    </source>
</evidence>
<dbReference type="SUPFAM" id="SSF89550">
    <property type="entry name" value="PHP domain-like"/>
    <property type="match status" value="2"/>
</dbReference>
<dbReference type="GO" id="GO:0006260">
    <property type="term" value="P:DNA replication"/>
    <property type="evidence" value="ECO:0007669"/>
    <property type="project" value="UniProtKB-KW"/>
</dbReference>
<dbReference type="GO" id="GO:0008408">
    <property type="term" value="F:3'-5' exonuclease activity"/>
    <property type="evidence" value="ECO:0007669"/>
    <property type="project" value="InterPro"/>
</dbReference>
<dbReference type="Gene3D" id="1.10.10.1600">
    <property type="entry name" value="Bacterial DNA polymerase III alpha subunit, thumb domain"/>
    <property type="match status" value="1"/>
</dbReference>
<evidence type="ECO:0000256" key="9">
    <source>
        <dbReference type="ARBA" id="ARBA00025611"/>
    </source>
</evidence>
<keyword evidence="14" id="KW-1185">Reference proteome</keyword>
<comment type="subcellular location">
    <subcellularLocation>
        <location evidence="1">Cytoplasm</location>
    </subcellularLocation>
</comment>
<dbReference type="Gene3D" id="3.20.20.140">
    <property type="entry name" value="Metal-dependent hydrolases"/>
    <property type="match status" value="1"/>
</dbReference>
<comment type="function">
    <text evidence="9">DNA polymerase III is a complex, multichain enzyme responsible for most of the replicative synthesis in bacteria. This DNA polymerase also exhibits 3' to 5' exonuclease activity. The alpha chain is the DNA polymerase.</text>
</comment>
<name>A0A7W3TU15_9LACO</name>
<dbReference type="Proteomes" id="UP000518316">
    <property type="component" value="Unassembled WGS sequence"/>
</dbReference>
<keyword evidence="5 13" id="KW-0808">Transferase</keyword>
<dbReference type="Gene3D" id="2.40.50.140">
    <property type="entry name" value="Nucleic acid-binding proteins"/>
    <property type="match status" value="1"/>
</dbReference>
<dbReference type="SMART" id="SM00481">
    <property type="entry name" value="POLIIIAc"/>
    <property type="match status" value="1"/>
</dbReference>
<keyword evidence="7" id="KW-0235">DNA replication</keyword>
<evidence type="ECO:0000256" key="2">
    <source>
        <dbReference type="ARBA" id="ARBA00009496"/>
    </source>
</evidence>
<reference evidence="13 14" key="1">
    <citation type="submission" date="2020-07" db="EMBL/GenBank/DDBJ databases">
        <title>Description of Limosilactobacillus balticus sp. nov., Limosilactobacillus agrestis sp. nov., Limosilactobacillus albertensis sp. nov., Limosilactobacillus rudii sp. nov., Limosilactobacillus fastidiosus sp. nov., five novel Limosilactobacillus species isolated from the vertebrate gastrointestinal tract, and proposal of 6 subspecies of Limosilactobacillus reuteri adapted to the gastrointestinal tract of specific vertebrate hosts.</title>
        <authorList>
            <person name="Li F."/>
            <person name="Cheng C."/>
            <person name="Zheng J."/>
            <person name="Quevedo R.M."/>
            <person name="Li J."/>
            <person name="Roos S."/>
            <person name="Gaenzle M.G."/>
            <person name="Walter J."/>
        </authorList>
    </citation>
    <scope>NUCLEOTIDE SEQUENCE [LARGE SCALE GENOMIC DNA]</scope>
    <source>
        <strain evidence="13 14">RRLNB_1_1</strain>
    </source>
</reference>
<dbReference type="Pfam" id="PF17657">
    <property type="entry name" value="DNA_pol3_finger"/>
    <property type="match status" value="1"/>
</dbReference>
<dbReference type="GO" id="GO:0005737">
    <property type="term" value="C:cytoplasm"/>
    <property type="evidence" value="ECO:0007669"/>
    <property type="project" value="UniProtKB-SubCell"/>
</dbReference>
<evidence type="ECO:0000313" key="13">
    <source>
        <dbReference type="EMBL" id="MBB1070636.1"/>
    </source>
</evidence>
<dbReference type="InterPro" id="IPR004013">
    <property type="entry name" value="PHP_dom"/>
</dbReference>
<dbReference type="GO" id="GO:0003887">
    <property type="term" value="F:DNA-directed DNA polymerase activity"/>
    <property type="evidence" value="ECO:0007669"/>
    <property type="project" value="UniProtKB-KW"/>
</dbReference>